<feature type="region of interest" description="Disordered" evidence="1">
    <location>
        <begin position="53"/>
        <end position="77"/>
    </location>
</feature>
<dbReference type="PANTHER" id="PTHR31852">
    <property type="entry name" value="LATE EMBRYOGENESIS ABUNDANT (LEA) HYDROXYPROLINE-RICH GLYCOPROTEIN FAMILY"/>
    <property type="match status" value="1"/>
</dbReference>
<reference evidence="4" key="1">
    <citation type="submission" date="2019-09" db="EMBL/GenBank/DDBJ databases">
        <title>Draft genome information of white flower Hibiscus syriacus.</title>
        <authorList>
            <person name="Kim Y.-M."/>
        </authorList>
    </citation>
    <scope>NUCLEOTIDE SEQUENCE [LARGE SCALE GENOMIC DNA]</scope>
    <source>
        <strain evidence="4">YM2019G1</strain>
    </source>
</reference>
<keyword evidence="2" id="KW-0812">Transmembrane</keyword>
<dbReference type="Proteomes" id="UP000436088">
    <property type="component" value="Unassembled WGS sequence"/>
</dbReference>
<name>A0A6A2YWT3_HIBSY</name>
<protein>
    <submittedName>
        <fullName evidence="4">Late embryoproteinsis abundant hydroxyproline-rich glycoprotein family</fullName>
    </submittedName>
</protein>
<accession>A0A6A2YWT3</accession>
<comment type="caution">
    <text evidence="4">The sequence shown here is derived from an EMBL/GenBank/DDBJ whole genome shotgun (WGS) entry which is preliminary data.</text>
</comment>
<organism evidence="4 5">
    <name type="scientific">Hibiscus syriacus</name>
    <name type="common">Rose of Sharon</name>
    <dbReference type="NCBI Taxonomy" id="106335"/>
    <lineage>
        <taxon>Eukaryota</taxon>
        <taxon>Viridiplantae</taxon>
        <taxon>Streptophyta</taxon>
        <taxon>Embryophyta</taxon>
        <taxon>Tracheophyta</taxon>
        <taxon>Spermatophyta</taxon>
        <taxon>Magnoliopsida</taxon>
        <taxon>eudicotyledons</taxon>
        <taxon>Gunneridae</taxon>
        <taxon>Pentapetalae</taxon>
        <taxon>rosids</taxon>
        <taxon>malvids</taxon>
        <taxon>Malvales</taxon>
        <taxon>Malvaceae</taxon>
        <taxon>Malvoideae</taxon>
        <taxon>Hibiscus</taxon>
    </lineage>
</organism>
<keyword evidence="5" id="KW-1185">Reference proteome</keyword>
<sequence>MFITQSKTYRSKNPVLNLRFLIKKKDYFLRYQDSQPFLFFLLENNMQQDPQFKPLAPVQDYPRSDMESGGFKPKASPREEKSSKCLVIILAIMVIQGAVLLIFGSIFLRPRTPGFELGSVRVRNLNYRTNSSSPSFNFTLVTSVAVENANFGDFRFDNTTGTVWCGLVVVGEFTIPPGRAQARATERLNVSVDVSSLRIPNTTSLSSNISSGILELSSHVKLSGKLNIMNIMKRTRHPELNCFMKLNFTGGSVHDLSCD</sequence>
<feature type="domain" description="Late embryogenesis abundant protein LEA-2 subgroup" evidence="3">
    <location>
        <begin position="144"/>
        <end position="238"/>
    </location>
</feature>
<keyword evidence="2" id="KW-1133">Transmembrane helix</keyword>
<evidence type="ECO:0000259" key="3">
    <source>
        <dbReference type="Pfam" id="PF03168"/>
    </source>
</evidence>
<gene>
    <name evidence="4" type="ORF">F3Y22_tig00111166pilonHSYRG00222</name>
</gene>
<feature type="transmembrane region" description="Helical" evidence="2">
    <location>
        <begin position="85"/>
        <end position="108"/>
    </location>
</feature>
<dbReference type="EMBL" id="VEPZ02001257">
    <property type="protein sequence ID" value="KAE8683873.1"/>
    <property type="molecule type" value="Genomic_DNA"/>
</dbReference>
<keyword evidence="2" id="KW-0472">Membrane</keyword>
<dbReference type="Pfam" id="PF03168">
    <property type="entry name" value="LEA_2"/>
    <property type="match status" value="1"/>
</dbReference>
<dbReference type="InterPro" id="IPR004864">
    <property type="entry name" value="LEA_2"/>
</dbReference>
<dbReference type="InterPro" id="IPR055301">
    <property type="entry name" value="Lea14-like_2"/>
</dbReference>
<evidence type="ECO:0000313" key="4">
    <source>
        <dbReference type="EMBL" id="KAE8683873.1"/>
    </source>
</evidence>
<evidence type="ECO:0000256" key="1">
    <source>
        <dbReference type="SAM" id="MobiDB-lite"/>
    </source>
</evidence>
<evidence type="ECO:0000313" key="5">
    <source>
        <dbReference type="Proteomes" id="UP000436088"/>
    </source>
</evidence>
<proteinExistence type="predicted"/>
<dbReference type="AlphaFoldDB" id="A0A6A2YWT3"/>
<evidence type="ECO:0000256" key="2">
    <source>
        <dbReference type="SAM" id="Phobius"/>
    </source>
</evidence>